<sequence>MMFCTNCGTPRDGDTRFCTQCGQRFADDVPVDESAESAAPEPAAPETASTPVPTPHPNPPASPDFRQPPAFVPSPQTPPAAQPLPSAQPLPAQPSYAPRPVPQPQSAQQPAFPQPAPAVLASAAPAAAAPVARRRMKRSTIAVLCTLLVLVAGLTIAFFTLRATLFSPREPLSAYVNAISSGDFAKASELVDPGIDNAKRVLLVNDAAKDENNRIKNVEIGELTQDKATGDYGATVTYTVNGAKQSMPVTLERSGRQWLVFDAWKVSTPMLQQVSVAVPAAMHHVDVNGVSVDLGALGPGSSVDTVPKNSVNYDPNADYYDMTSYTLVAYPGAYAFTTSPSDYVTTETITVTEPGDTAYLLPEATSKLSSALLDKINEKLKPCLAAKTAAAPDGCSYAIDLSNSVATINNETVSRSLDTKPSISDIDFNDGTFTTNSFKISAKYQYHWSTDAEWTDGSAWTYARMTGTFSIDGEKLTVTFDEED</sequence>
<feature type="compositionally biased region" description="Pro residues" evidence="1">
    <location>
        <begin position="52"/>
        <end position="62"/>
    </location>
</feature>
<evidence type="ECO:0008006" key="5">
    <source>
        <dbReference type="Google" id="ProtNLM"/>
    </source>
</evidence>
<gene>
    <name evidence="3" type="ORF">GFD22_06050</name>
</gene>
<feature type="region of interest" description="Disordered" evidence="1">
    <location>
        <begin position="29"/>
        <end position="116"/>
    </location>
</feature>
<dbReference type="OrthoDB" id="5181884at2"/>
<proteinExistence type="predicted"/>
<evidence type="ECO:0000313" key="4">
    <source>
        <dbReference type="Proteomes" id="UP000469763"/>
    </source>
</evidence>
<evidence type="ECO:0000256" key="2">
    <source>
        <dbReference type="SAM" id="Phobius"/>
    </source>
</evidence>
<dbReference type="EMBL" id="WHZY01000007">
    <property type="protein sequence ID" value="NEG78535.1"/>
    <property type="molecule type" value="Genomic_DNA"/>
</dbReference>
<dbReference type="Proteomes" id="UP000469763">
    <property type="component" value="Unassembled WGS sequence"/>
</dbReference>
<organism evidence="3 4">
    <name type="scientific">Bifidobacterium avesanii</name>
    <dbReference type="NCBI Taxonomy" id="1798157"/>
    <lineage>
        <taxon>Bacteria</taxon>
        <taxon>Bacillati</taxon>
        <taxon>Actinomycetota</taxon>
        <taxon>Actinomycetes</taxon>
        <taxon>Bifidobacteriales</taxon>
        <taxon>Bifidobacteriaceae</taxon>
        <taxon>Bifidobacterium</taxon>
    </lineage>
</organism>
<evidence type="ECO:0000256" key="1">
    <source>
        <dbReference type="SAM" id="MobiDB-lite"/>
    </source>
</evidence>
<dbReference type="RefSeq" id="WP_152350217.1">
    <property type="nucleotide sequence ID" value="NZ_WBSN01000006.1"/>
</dbReference>
<keyword evidence="2" id="KW-0812">Transmembrane</keyword>
<dbReference type="AlphaFoldDB" id="A0A7K3THG4"/>
<name>A0A7K3THG4_9BIFI</name>
<reference evidence="3 4" key="1">
    <citation type="submission" date="2019-10" db="EMBL/GenBank/DDBJ databases">
        <title>Bifidobacterium from non-human primates.</title>
        <authorList>
            <person name="Modesto M."/>
        </authorList>
    </citation>
    <scope>NUCLEOTIDE SEQUENCE [LARGE SCALE GENOMIC DNA]</scope>
    <source>
        <strain evidence="3 4">TREC</strain>
    </source>
</reference>
<comment type="caution">
    <text evidence="3">The sequence shown here is derived from an EMBL/GenBank/DDBJ whole genome shotgun (WGS) entry which is preliminary data.</text>
</comment>
<keyword evidence="4" id="KW-1185">Reference proteome</keyword>
<keyword evidence="2" id="KW-0472">Membrane</keyword>
<evidence type="ECO:0000313" key="3">
    <source>
        <dbReference type="EMBL" id="NEG78535.1"/>
    </source>
</evidence>
<feature type="compositionally biased region" description="Pro residues" evidence="1">
    <location>
        <begin position="70"/>
        <end position="103"/>
    </location>
</feature>
<feature type="transmembrane region" description="Helical" evidence="2">
    <location>
        <begin position="141"/>
        <end position="161"/>
    </location>
</feature>
<feature type="compositionally biased region" description="Low complexity" evidence="1">
    <location>
        <begin position="36"/>
        <end position="51"/>
    </location>
</feature>
<protein>
    <recommendedName>
        <fullName evidence="5">Zinc-ribbon domain-containing protein</fullName>
    </recommendedName>
</protein>
<feature type="compositionally biased region" description="Low complexity" evidence="1">
    <location>
        <begin position="104"/>
        <end position="116"/>
    </location>
</feature>
<keyword evidence="2" id="KW-1133">Transmembrane helix</keyword>
<accession>A0A7K3THG4</accession>